<dbReference type="InterPro" id="IPR027417">
    <property type="entry name" value="P-loop_NTPase"/>
</dbReference>
<dbReference type="RefSeq" id="WP_168848610.1">
    <property type="nucleotide sequence ID" value="NZ_JAAVSD010000001.1"/>
</dbReference>
<evidence type="ECO:0000256" key="3">
    <source>
        <dbReference type="ARBA" id="ARBA00022741"/>
    </source>
</evidence>
<organism evidence="6 7">
    <name type="scientific">Levilactobacillus tujiorum</name>
    <dbReference type="NCBI Taxonomy" id="2912243"/>
    <lineage>
        <taxon>Bacteria</taxon>
        <taxon>Bacillati</taxon>
        <taxon>Bacillota</taxon>
        <taxon>Bacilli</taxon>
        <taxon>Lactobacillales</taxon>
        <taxon>Lactobacillaceae</taxon>
        <taxon>Levilactobacillus</taxon>
    </lineage>
</organism>
<keyword evidence="2" id="KW-0813">Transport</keyword>
<reference evidence="6 7" key="1">
    <citation type="submission" date="2020-03" db="EMBL/GenBank/DDBJ databases">
        <authorList>
            <person name="Zhang Z."/>
            <person name="Guo Z."/>
            <person name="Hou Q."/>
            <person name="Shen X."/>
        </authorList>
    </citation>
    <scope>NUCLEOTIDE SEQUENCE [LARGE SCALE GENOMIC DNA]</scope>
    <source>
        <strain evidence="6 7">HBUAS51329</strain>
    </source>
</reference>
<protein>
    <submittedName>
        <fullName evidence="6">ATP-binding cassette domain-containing protein</fullName>
    </submittedName>
</protein>
<evidence type="ECO:0000313" key="6">
    <source>
        <dbReference type="EMBL" id="NLR28646.1"/>
    </source>
</evidence>
<evidence type="ECO:0000259" key="5">
    <source>
        <dbReference type="PROSITE" id="PS50893"/>
    </source>
</evidence>
<dbReference type="Gene3D" id="3.40.50.300">
    <property type="entry name" value="P-loop containing nucleotide triphosphate hydrolases"/>
    <property type="match status" value="1"/>
</dbReference>
<dbReference type="InterPro" id="IPR003439">
    <property type="entry name" value="ABC_transporter-like_ATP-bd"/>
</dbReference>
<dbReference type="PANTHER" id="PTHR43335:SF4">
    <property type="entry name" value="ABC TRANSPORTER, ATP-BINDING PROTEIN"/>
    <property type="match status" value="1"/>
</dbReference>
<dbReference type="PROSITE" id="PS00211">
    <property type="entry name" value="ABC_TRANSPORTER_1"/>
    <property type="match status" value="1"/>
</dbReference>
<dbReference type="Proteomes" id="UP000707477">
    <property type="component" value="Unassembled WGS sequence"/>
</dbReference>
<dbReference type="InterPro" id="IPR003593">
    <property type="entry name" value="AAA+_ATPase"/>
</dbReference>
<comment type="caution">
    <text evidence="6">The sequence shown here is derived from an EMBL/GenBank/DDBJ whole genome shotgun (WGS) entry which is preliminary data.</text>
</comment>
<dbReference type="PANTHER" id="PTHR43335">
    <property type="entry name" value="ABC TRANSPORTER, ATP-BINDING PROTEIN"/>
    <property type="match status" value="1"/>
</dbReference>
<dbReference type="GO" id="GO:0005524">
    <property type="term" value="F:ATP binding"/>
    <property type="evidence" value="ECO:0007669"/>
    <property type="project" value="UniProtKB-KW"/>
</dbReference>
<dbReference type="SUPFAM" id="SSF52540">
    <property type="entry name" value="P-loop containing nucleoside triphosphate hydrolases"/>
    <property type="match status" value="1"/>
</dbReference>
<accession>A0ABX1L0V0</accession>
<dbReference type="Pfam" id="PF00005">
    <property type="entry name" value="ABC_tran"/>
    <property type="match status" value="1"/>
</dbReference>
<evidence type="ECO:0000313" key="7">
    <source>
        <dbReference type="Proteomes" id="UP000707477"/>
    </source>
</evidence>
<gene>
    <name evidence="6" type="ORF">HEQ44_00400</name>
</gene>
<keyword evidence="7" id="KW-1185">Reference proteome</keyword>
<name>A0ABX1L0V0_9LACO</name>
<keyword evidence="4 6" id="KW-0067">ATP-binding</keyword>
<feature type="domain" description="ABC transporter" evidence="5">
    <location>
        <begin position="2"/>
        <end position="223"/>
    </location>
</feature>
<sequence>MLVVQNINTYIGRKQIITDATFEIHPGNIIGLIGPNGAGKTTLMKTILGLTKFDGQIRLNQTTVTENQHAALANVGALIEHPAIYPFLTGQQNLALYAHDPADCRRLIAKLEMTTYIHDQAKGYSLGMKQKLGIAIALLNDPQLVILDEPMNGLDVEATIGVRRLIHQYAAQGTAFLISSHILSELQKVMTHAILINHGRIIVDQPIAEFEQLHHQAYRLHTENSQLTVKLLSRHHIQYTLDGDTFQVNPKDIFEIQDILSAQHVHLKELTPISSSFEQIVVQLLNQQRGGDQHHD</sequence>
<dbReference type="PROSITE" id="PS50893">
    <property type="entry name" value="ABC_TRANSPORTER_2"/>
    <property type="match status" value="1"/>
</dbReference>
<comment type="similarity">
    <text evidence="1">Belongs to the ABC transporter superfamily.</text>
</comment>
<proteinExistence type="inferred from homology"/>
<dbReference type="InterPro" id="IPR017871">
    <property type="entry name" value="ABC_transporter-like_CS"/>
</dbReference>
<evidence type="ECO:0000256" key="4">
    <source>
        <dbReference type="ARBA" id="ARBA00022840"/>
    </source>
</evidence>
<dbReference type="EMBL" id="JAAVSD010000001">
    <property type="protein sequence ID" value="NLR28646.1"/>
    <property type="molecule type" value="Genomic_DNA"/>
</dbReference>
<evidence type="ECO:0000256" key="2">
    <source>
        <dbReference type="ARBA" id="ARBA00022448"/>
    </source>
</evidence>
<dbReference type="SMART" id="SM00382">
    <property type="entry name" value="AAA"/>
    <property type="match status" value="1"/>
</dbReference>
<keyword evidence="3" id="KW-0547">Nucleotide-binding</keyword>
<evidence type="ECO:0000256" key="1">
    <source>
        <dbReference type="ARBA" id="ARBA00005417"/>
    </source>
</evidence>